<dbReference type="InterPro" id="IPR047057">
    <property type="entry name" value="MerR_fam"/>
</dbReference>
<dbReference type="RefSeq" id="WP_113986827.1">
    <property type="nucleotide sequence ID" value="NZ_QMEY01000047.1"/>
</dbReference>
<dbReference type="PROSITE" id="PS50937">
    <property type="entry name" value="HTH_MERR_2"/>
    <property type="match status" value="1"/>
</dbReference>
<evidence type="ECO:0000313" key="7">
    <source>
        <dbReference type="Proteomes" id="UP000253303"/>
    </source>
</evidence>
<dbReference type="SUPFAM" id="SSF46955">
    <property type="entry name" value="Putative DNA-binding domain"/>
    <property type="match status" value="1"/>
</dbReference>
<dbReference type="Gene3D" id="1.10.1660.10">
    <property type="match status" value="1"/>
</dbReference>
<dbReference type="PRINTS" id="PR00040">
    <property type="entry name" value="HTHMERR"/>
</dbReference>
<evidence type="ECO:0000256" key="2">
    <source>
        <dbReference type="ARBA" id="ARBA00023015"/>
    </source>
</evidence>
<keyword evidence="3" id="KW-0238">DNA-binding</keyword>
<dbReference type="SMART" id="SM00422">
    <property type="entry name" value="HTH_MERR"/>
    <property type="match status" value="1"/>
</dbReference>
<dbReference type="OrthoDB" id="5296483at2"/>
<dbReference type="GO" id="GO:0003677">
    <property type="term" value="F:DNA binding"/>
    <property type="evidence" value="ECO:0007669"/>
    <property type="project" value="UniProtKB-KW"/>
</dbReference>
<keyword evidence="4" id="KW-0804">Transcription</keyword>
<evidence type="ECO:0000259" key="5">
    <source>
        <dbReference type="PROSITE" id="PS50937"/>
    </source>
</evidence>
<dbReference type="GO" id="GO:0003700">
    <property type="term" value="F:DNA-binding transcription factor activity"/>
    <property type="evidence" value="ECO:0007669"/>
    <property type="project" value="InterPro"/>
</dbReference>
<keyword evidence="7" id="KW-1185">Reference proteome</keyword>
<dbReference type="AlphaFoldDB" id="A0A366LG00"/>
<keyword evidence="2" id="KW-0805">Transcription regulation</keyword>
<dbReference type="PROSITE" id="PS00552">
    <property type="entry name" value="HTH_MERR_1"/>
    <property type="match status" value="1"/>
</dbReference>
<accession>A0A366LG00</accession>
<protein>
    <recommendedName>
        <fullName evidence="5">HTH merR-type domain-containing protein</fullName>
    </recommendedName>
</protein>
<dbReference type="EMBL" id="QMEY01000047">
    <property type="protein sequence ID" value="RBQ12204.1"/>
    <property type="molecule type" value="Genomic_DNA"/>
</dbReference>
<keyword evidence="1" id="KW-0678">Repressor</keyword>
<dbReference type="PANTHER" id="PTHR30204:SF69">
    <property type="entry name" value="MERR-FAMILY TRANSCRIPTIONAL REGULATOR"/>
    <property type="match status" value="1"/>
</dbReference>
<comment type="caution">
    <text evidence="6">The sequence shown here is derived from an EMBL/GenBank/DDBJ whole genome shotgun (WGS) entry which is preliminary data.</text>
</comment>
<gene>
    <name evidence="6" type="ORF">DP939_44135</name>
</gene>
<evidence type="ECO:0000256" key="1">
    <source>
        <dbReference type="ARBA" id="ARBA00022491"/>
    </source>
</evidence>
<dbReference type="InterPro" id="IPR000551">
    <property type="entry name" value="MerR-type_HTH_dom"/>
</dbReference>
<organism evidence="6 7">
    <name type="scientific">Spongiactinospora rosea</name>
    <dbReference type="NCBI Taxonomy" id="2248750"/>
    <lineage>
        <taxon>Bacteria</taxon>
        <taxon>Bacillati</taxon>
        <taxon>Actinomycetota</taxon>
        <taxon>Actinomycetes</taxon>
        <taxon>Streptosporangiales</taxon>
        <taxon>Streptosporangiaceae</taxon>
        <taxon>Spongiactinospora</taxon>
    </lineage>
</organism>
<dbReference type="Proteomes" id="UP000253303">
    <property type="component" value="Unassembled WGS sequence"/>
</dbReference>
<proteinExistence type="predicted"/>
<evidence type="ECO:0000256" key="3">
    <source>
        <dbReference type="ARBA" id="ARBA00023125"/>
    </source>
</evidence>
<feature type="domain" description="HTH merR-type" evidence="5">
    <location>
        <begin position="1"/>
        <end position="68"/>
    </location>
</feature>
<dbReference type="Pfam" id="PF13411">
    <property type="entry name" value="MerR_1"/>
    <property type="match status" value="1"/>
</dbReference>
<evidence type="ECO:0000256" key="4">
    <source>
        <dbReference type="ARBA" id="ARBA00023163"/>
    </source>
</evidence>
<dbReference type="PANTHER" id="PTHR30204">
    <property type="entry name" value="REDOX-CYCLING DRUG-SENSING TRANSCRIPTIONAL ACTIVATOR SOXR"/>
    <property type="match status" value="1"/>
</dbReference>
<evidence type="ECO:0000313" key="6">
    <source>
        <dbReference type="EMBL" id="RBQ12204.1"/>
    </source>
</evidence>
<reference evidence="6 7" key="1">
    <citation type="submission" date="2018-06" db="EMBL/GenBank/DDBJ databases">
        <title>Sphaerisporangium craniellae sp. nov., isolated from a marine sponge in the South China Sea.</title>
        <authorList>
            <person name="Li L."/>
        </authorList>
    </citation>
    <scope>NUCLEOTIDE SEQUENCE [LARGE SCALE GENOMIC DNA]</scope>
    <source>
        <strain evidence="6 7">LHW63015</strain>
    </source>
</reference>
<dbReference type="InterPro" id="IPR009061">
    <property type="entry name" value="DNA-bd_dom_put_sf"/>
</dbReference>
<name>A0A366LG00_9ACTN</name>
<sequence>MQIGELSERTGVSRRSIRYYEQKGLLHAHRTGKGWREYDDAAVNRVRNVRELLQAGLTVDDIQRVAPCLGMEMAAFMACRDADHAIPMYEERLAIIDDKMAVLEQHRQELLRRIARLRQNSANAGLAELLRHAQDA</sequence>